<keyword evidence="2" id="KW-1185">Reference proteome</keyword>
<dbReference type="Proteomes" id="UP000695022">
    <property type="component" value="Unplaced"/>
</dbReference>
<proteinExistence type="inferred from homology"/>
<dbReference type="PANTHER" id="PTHR11034">
    <property type="entry name" value="N-MYC DOWNSTREAM REGULATED"/>
    <property type="match status" value="1"/>
</dbReference>
<dbReference type="SUPFAM" id="SSF53474">
    <property type="entry name" value="alpha/beta-Hydrolases"/>
    <property type="match status" value="1"/>
</dbReference>
<comment type="similarity">
    <text evidence="1">Belongs to the NDRG family.</text>
</comment>
<dbReference type="InterPro" id="IPR029058">
    <property type="entry name" value="AB_hydrolase_fold"/>
</dbReference>
<evidence type="ECO:0000256" key="1">
    <source>
        <dbReference type="ARBA" id="ARBA00005598"/>
    </source>
</evidence>
<reference evidence="3" key="1">
    <citation type="submission" date="2025-08" db="UniProtKB">
        <authorList>
            <consortium name="RefSeq"/>
        </authorList>
    </citation>
    <scope>IDENTIFICATION</scope>
</reference>
<name>A0ABM1E4P6_PRICU</name>
<dbReference type="GeneID" id="106808818"/>
<dbReference type="Pfam" id="PF03096">
    <property type="entry name" value="Ndr"/>
    <property type="match status" value="1"/>
</dbReference>
<dbReference type="InterPro" id="IPR004142">
    <property type="entry name" value="NDRG"/>
</dbReference>
<gene>
    <name evidence="3" type="primary">LOC106808818</name>
</gene>
<sequence length="340" mass="38070">MAMLESVSGRPGREIEMEEIRILMARQAAPKIDRIEDVETDHGTMQVAIQGEKTKPAMVTFHDIGQNSASCYGGFFSFANVQPLLRHFSIYHVNAPGQQENAPALPESFVYPTMEQLGEMILTVCNKLGIKRFVGFGVGAGANVLSRFAIVHPTMVDALVLINGVAKQAGWTEWGYQKVSNWYLRGKGMTEFSQDYLLWHHFGKDTTELNHDLVTIFRENLLKLNPMNLAMFVDSWIRRTDLNICRQQDPEKKKAMKGIKCQVLEITGAFSPHVDDTVDMNSRLDPTISNWMKLSDCGGLVLEEQPAKVCEALVLFLQGMGYGKLTVALAKDMPHTYPIS</sequence>
<accession>A0ABM1E4P6</accession>
<organism evidence="2 3">
    <name type="scientific">Priapulus caudatus</name>
    <name type="common">Priapulid worm</name>
    <dbReference type="NCBI Taxonomy" id="37621"/>
    <lineage>
        <taxon>Eukaryota</taxon>
        <taxon>Metazoa</taxon>
        <taxon>Ecdysozoa</taxon>
        <taxon>Scalidophora</taxon>
        <taxon>Priapulida</taxon>
        <taxon>Priapulimorpha</taxon>
        <taxon>Priapulimorphida</taxon>
        <taxon>Priapulidae</taxon>
        <taxon>Priapulus</taxon>
    </lineage>
</organism>
<evidence type="ECO:0000313" key="2">
    <source>
        <dbReference type="Proteomes" id="UP000695022"/>
    </source>
</evidence>
<evidence type="ECO:0000313" key="3">
    <source>
        <dbReference type="RefSeq" id="XP_014667167.1"/>
    </source>
</evidence>
<dbReference type="RefSeq" id="XP_014667167.1">
    <property type="nucleotide sequence ID" value="XM_014811681.1"/>
</dbReference>
<dbReference type="Gene3D" id="3.40.50.1820">
    <property type="entry name" value="alpha/beta hydrolase"/>
    <property type="match status" value="1"/>
</dbReference>
<protein>
    <submittedName>
        <fullName evidence="3">Protein NDRG3-like isoform X1</fullName>
    </submittedName>
</protein>